<evidence type="ECO:0000313" key="3">
    <source>
        <dbReference type="Proteomes" id="UP000430508"/>
    </source>
</evidence>
<sequence>MKKHDIILVGIIILLVLIGLGSIKFHQSQNEKDLRFAEITQNNVLIERIDLNAVQEPREITLPGKYHEIVLVEKGRIRFKETNCPDQICVRTGWLENPGDYAVCLPNKAIVNITEIKK</sequence>
<evidence type="ECO:0000313" key="2">
    <source>
        <dbReference type="EMBL" id="QHA01660.1"/>
    </source>
</evidence>
<proteinExistence type="predicted"/>
<dbReference type="CDD" id="cd09846">
    <property type="entry name" value="DUF1312"/>
    <property type="match status" value="1"/>
</dbReference>
<protein>
    <submittedName>
        <fullName evidence="2">NusG domain II-containing protein</fullName>
    </submittedName>
</protein>
<gene>
    <name evidence="2" type="ORF">GQ588_13920</name>
</gene>
<dbReference type="RefSeq" id="WP_158208619.1">
    <property type="nucleotide sequence ID" value="NZ_CP046996.1"/>
</dbReference>
<keyword evidence="1" id="KW-1133">Transmembrane helix</keyword>
<organism evidence="2 3">
    <name type="scientific">Dehalobacter restrictus</name>
    <dbReference type="NCBI Taxonomy" id="55583"/>
    <lineage>
        <taxon>Bacteria</taxon>
        <taxon>Bacillati</taxon>
        <taxon>Bacillota</taxon>
        <taxon>Clostridia</taxon>
        <taxon>Eubacteriales</taxon>
        <taxon>Desulfitobacteriaceae</taxon>
        <taxon>Dehalobacter</taxon>
    </lineage>
</organism>
<reference evidence="2 3" key="1">
    <citation type="submission" date="2019-12" db="EMBL/GenBank/DDBJ databases">
        <title>Sequence classification of anaerobic respiratory reductive dehalogenases: First we see many, then we see few.</title>
        <authorList>
            <person name="Molenda O."/>
            <person name="Puentes Jacome L.A."/>
            <person name="Cao X."/>
            <person name="Nesbo C.L."/>
            <person name="Tang S."/>
            <person name="Morson N."/>
            <person name="Patron J."/>
            <person name="Lomheim L."/>
            <person name="Wishart D.S."/>
            <person name="Edwards E.A."/>
        </authorList>
    </citation>
    <scope>NUCLEOTIDE SEQUENCE [LARGE SCALE GENOMIC DNA]</scope>
    <source>
        <strain evidence="2 3">12DCA</strain>
    </source>
</reference>
<dbReference type="Proteomes" id="UP000430508">
    <property type="component" value="Chromosome"/>
</dbReference>
<evidence type="ECO:0000256" key="1">
    <source>
        <dbReference type="SAM" id="Phobius"/>
    </source>
</evidence>
<dbReference type="AlphaFoldDB" id="A0A857DJW4"/>
<dbReference type="Gene3D" id="2.60.320.10">
    <property type="entry name" value="N-utilization substance G protein NusG, insert domain"/>
    <property type="match status" value="1"/>
</dbReference>
<name>A0A857DJW4_9FIRM</name>
<accession>A0A857DJW4</accession>
<keyword evidence="1" id="KW-0472">Membrane</keyword>
<feature type="transmembrane region" description="Helical" evidence="1">
    <location>
        <begin position="6"/>
        <end position="25"/>
    </location>
</feature>
<dbReference type="InterPro" id="IPR038690">
    <property type="entry name" value="NusG_2_sf"/>
</dbReference>
<dbReference type="Pfam" id="PF07009">
    <property type="entry name" value="NusG_II"/>
    <property type="match status" value="1"/>
</dbReference>
<dbReference type="EMBL" id="CP046996">
    <property type="protein sequence ID" value="QHA01660.1"/>
    <property type="molecule type" value="Genomic_DNA"/>
</dbReference>
<keyword evidence="1" id="KW-0812">Transmembrane</keyword>